<evidence type="ECO:0000259" key="2">
    <source>
        <dbReference type="PROSITE" id="PS50878"/>
    </source>
</evidence>
<dbReference type="InterPro" id="IPR001878">
    <property type="entry name" value="Znf_CCHC"/>
</dbReference>
<evidence type="ECO:0000256" key="1">
    <source>
        <dbReference type="SAM" id="MobiDB-lite"/>
    </source>
</evidence>
<feature type="compositionally biased region" description="Basic and acidic residues" evidence="1">
    <location>
        <begin position="900"/>
        <end position="915"/>
    </location>
</feature>
<dbReference type="SUPFAM" id="SSF57756">
    <property type="entry name" value="Retrovirus zinc finger-like domains"/>
    <property type="match status" value="1"/>
</dbReference>
<dbReference type="SUPFAM" id="SSF56672">
    <property type="entry name" value="DNA/RNA polymerases"/>
    <property type="match status" value="1"/>
</dbReference>
<evidence type="ECO:0000313" key="5">
    <source>
        <dbReference type="Proteomes" id="UP000031668"/>
    </source>
</evidence>
<dbReference type="GO" id="GO:0015074">
    <property type="term" value="P:DNA integration"/>
    <property type="evidence" value="ECO:0007669"/>
    <property type="project" value="InterPro"/>
</dbReference>
<feature type="domain" description="Integrase catalytic" evidence="3">
    <location>
        <begin position="655"/>
        <end position="821"/>
    </location>
</feature>
<organism evidence="4 5">
    <name type="scientific">Thelohanellus kitauei</name>
    <name type="common">Myxosporean</name>
    <dbReference type="NCBI Taxonomy" id="669202"/>
    <lineage>
        <taxon>Eukaryota</taxon>
        <taxon>Metazoa</taxon>
        <taxon>Cnidaria</taxon>
        <taxon>Myxozoa</taxon>
        <taxon>Myxosporea</taxon>
        <taxon>Bivalvulida</taxon>
        <taxon>Platysporina</taxon>
        <taxon>Myxobolidae</taxon>
        <taxon>Thelohanellus</taxon>
    </lineage>
</organism>
<dbReference type="PANTHER" id="PTHR37984">
    <property type="entry name" value="PROTEIN CBG26694"/>
    <property type="match status" value="1"/>
</dbReference>
<dbReference type="SUPFAM" id="SSF50630">
    <property type="entry name" value="Acid proteases"/>
    <property type="match status" value="1"/>
</dbReference>
<accession>A0A0C2MV35</accession>
<dbReference type="GO" id="GO:0003676">
    <property type="term" value="F:nucleic acid binding"/>
    <property type="evidence" value="ECO:0007669"/>
    <property type="project" value="InterPro"/>
</dbReference>
<dbReference type="GO" id="GO:0008270">
    <property type="term" value="F:zinc ion binding"/>
    <property type="evidence" value="ECO:0007669"/>
    <property type="project" value="InterPro"/>
</dbReference>
<evidence type="ECO:0000313" key="4">
    <source>
        <dbReference type="EMBL" id="KII68010.1"/>
    </source>
</evidence>
<dbReference type="Gene3D" id="2.40.70.10">
    <property type="entry name" value="Acid Proteases"/>
    <property type="match status" value="1"/>
</dbReference>
<dbReference type="OMA" id="MENSETW"/>
<dbReference type="SUPFAM" id="SSF53098">
    <property type="entry name" value="Ribonuclease H-like"/>
    <property type="match status" value="1"/>
</dbReference>
<feature type="region of interest" description="Disordered" evidence="1">
    <location>
        <begin position="898"/>
        <end position="924"/>
    </location>
</feature>
<dbReference type="InterPro" id="IPR036397">
    <property type="entry name" value="RNaseH_sf"/>
</dbReference>
<dbReference type="Gene3D" id="3.30.70.270">
    <property type="match status" value="1"/>
</dbReference>
<dbReference type="PANTHER" id="PTHR37984:SF9">
    <property type="entry name" value="INTEGRASE CATALYTIC DOMAIN-CONTAINING PROTEIN"/>
    <property type="match status" value="1"/>
</dbReference>
<dbReference type="PROSITE" id="PS50878">
    <property type="entry name" value="RT_POL"/>
    <property type="match status" value="1"/>
</dbReference>
<dbReference type="Pfam" id="PF00665">
    <property type="entry name" value="rve"/>
    <property type="match status" value="1"/>
</dbReference>
<dbReference type="Proteomes" id="UP000031668">
    <property type="component" value="Unassembled WGS sequence"/>
</dbReference>
<name>A0A0C2MV35_THEKT</name>
<evidence type="ECO:0000259" key="3">
    <source>
        <dbReference type="PROSITE" id="PS50994"/>
    </source>
</evidence>
<dbReference type="InterPro" id="IPR043502">
    <property type="entry name" value="DNA/RNA_pol_sf"/>
</dbReference>
<dbReference type="Gene3D" id="3.30.420.10">
    <property type="entry name" value="Ribonuclease H-like superfamily/Ribonuclease H"/>
    <property type="match status" value="1"/>
</dbReference>
<dbReference type="SMART" id="SM00343">
    <property type="entry name" value="ZnF_C2HC"/>
    <property type="match status" value="1"/>
</dbReference>
<dbReference type="Gene3D" id="3.10.10.10">
    <property type="entry name" value="HIV Type 1 Reverse Transcriptase, subunit A, domain 1"/>
    <property type="match status" value="1"/>
</dbReference>
<dbReference type="InterPro" id="IPR043128">
    <property type="entry name" value="Rev_trsase/Diguanyl_cyclase"/>
</dbReference>
<protein>
    <submittedName>
        <fullName evidence="4">Transposon Tf2-9 polyprotein</fullName>
    </submittedName>
</protein>
<dbReference type="AlphaFoldDB" id="A0A0C2MV35"/>
<dbReference type="InterPro" id="IPR000477">
    <property type="entry name" value="RT_dom"/>
</dbReference>
<dbReference type="PROSITE" id="PS50994">
    <property type="entry name" value="INTEGRASE"/>
    <property type="match status" value="1"/>
</dbReference>
<dbReference type="Pfam" id="PF00078">
    <property type="entry name" value="RVT_1"/>
    <property type="match status" value="1"/>
</dbReference>
<feature type="region of interest" description="Disordered" evidence="1">
    <location>
        <begin position="254"/>
        <end position="276"/>
    </location>
</feature>
<proteinExistence type="predicted"/>
<dbReference type="InterPro" id="IPR036875">
    <property type="entry name" value="Znf_CCHC_sf"/>
</dbReference>
<dbReference type="EMBL" id="JWZT01002990">
    <property type="protein sequence ID" value="KII68010.1"/>
    <property type="molecule type" value="Genomic_DNA"/>
</dbReference>
<dbReference type="InterPro" id="IPR012337">
    <property type="entry name" value="RNaseH-like_sf"/>
</dbReference>
<dbReference type="CDD" id="cd01647">
    <property type="entry name" value="RT_LTR"/>
    <property type="match status" value="1"/>
</dbReference>
<keyword evidence="5" id="KW-1185">Reference proteome</keyword>
<comment type="caution">
    <text evidence="4">The sequence shown here is derived from an EMBL/GenBank/DDBJ whole genome shotgun (WGS) entry which is preliminary data.</text>
</comment>
<gene>
    <name evidence="4" type="ORF">RF11_02011</name>
</gene>
<dbReference type="InterPro" id="IPR021109">
    <property type="entry name" value="Peptidase_aspartic_dom_sf"/>
</dbReference>
<sequence length="1005" mass="115576">MQEDLSKFKMDKFMENSETWNSYKNRFLRALKIHNLKTSSSETKVLCFLHHVGSEVNNILTTHFHPRDLEDIPFDDIMTYLENHVEPKRPLLVRRMQFQNRKRDESESVEKYIMALKTLAAHCEFGGNNDERIRDQFIIGISNGEFQQELVKLCESNKTQLTEVVKLASFLESTTSTPENPKVFKTFMSKQRVQNRGDVERTLCRETDCMNCGHPKHRNMGDFPAKNVECFYCKKTGHFASVCLKRPNVHITSSSKRQQQVSLETFTDDNPEKQETPNNNYLHVIRTSDHQFNVNNINGSIFLQVKIQNLDVTMNVDSGAAVSCAGKSLWKKIGSPNLEKCSTLRGYMGSIIKTMGKATVCVEYNNKTFYLQLYIVDGEDIPLLGLEWMRALGISVSYDRSSTLNVNNLKCIDDIISKYPKLFSNKLGHIKGYEITINVSRIAKPIIWKPRPVPFAIRDKLEQELERLTRENIIEKIDTLNQQIKWASPIVCVSKPNGDVRICADFKVSINKYVEPEPHAIPRFEEVMSHLYGGVLFSVIDLKDAYLQMNVEKSSRDYLTISTHKGFYRYKRLPFGITTAPAVFQRYMDHVLVGIPGVACYLDDIIITGRTNDEHIKNLEEVLNRLESCGITTQINKCKFLQKEIQYLGHNIDKNGIHPSSNKISPIKNCQSPTNRKELKVILGAIGYYSRFLPMLHADCYRGCPLKMNATSTSIIPCIRDSFSRFGIPKLVVTDNGPQFVSTEFNMFLERNGVKHITSSPYHPRTNGQVERTIQTIKNRYKKLTNVHDIRKRLSITLFWYRITPHQSSNRSPAEAMFKRKINTLIDNIRPSIVSNLEFSSIKRSLDHDKHSKFRQFKAGDEVWIKNELTRGYYPGRVTERSGDLSYKVDTGGLVKRKHADQLRLKEQTPDHSTPDGKANSNHHSYDEFGNVLEANKQNTGDVGEPSDMKKHELAMHESQQEECIEMEAEVKSNIPLRRSERIKNRLERSKLLAKNIGENINRHM</sequence>
<feature type="compositionally biased region" description="Polar residues" evidence="1">
    <location>
        <begin position="254"/>
        <end position="265"/>
    </location>
</feature>
<dbReference type="OrthoDB" id="5972177at2759"/>
<feature type="domain" description="Reverse transcriptase" evidence="2">
    <location>
        <begin position="474"/>
        <end position="652"/>
    </location>
</feature>
<reference evidence="4 5" key="1">
    <citation type="journal article" date="2014" name="Genome Biol. Evol.">
        <title>The genome of the myxosporean Thelohanellus kitauei shows adaptations to nutrient acquisition within its fish host.</title>
        <authorList>
            <person name="Yang Y."/>
            <person name="Xiong J."/>
            <person name="Zhou Z."/>
            <person name="Huo F."/>
            <person name="Miao W."/>
            <person name="Ran C."/>
            <person name="Liu Y."/>
            <person name="Zhang J."/>
            <person name="Feng J."/>
            <person name="Wang M."/>
            <person name="Wang M."/>
            <person name="Wang L."/>
            <person name="Yao B."/>
        </authorList>
    </citation>
    <scope>NUCLEOTIDE SEQUENCE [LARGE SCALE GENOMIC DNA]</scope>
    <source>
        <strain evidence="4">Wuqing</strain>
    </source>
</reference>
<dbReference type="Gene3D" id="4.10.60.10">
    <property type="entry name" value="Zinc finger, CCHC-type"/>
    <property type="match status" value="1"/>
</dbReference>
<dbReference type="InterPro" id="IPR050951">
    <property type="entry name" value="Retrovirus_Pol_polyprotein"/>
</dbReference>
<dbReference type="InterPro" id="IPR001584">
    <property type="entry name" value="Integrase_cat-core"/>
</dbReference>